<feature type="domain" description="Nuclease-associated modular DNA-binding 1" evidence="1">
    <location>
        <begin position="241"/>
        <end position="268"/>
    </location>
</feature>
<dbReference type="EMBL" id="MT133560">
    <property type="protein sequence ID" value="QJB22712.1"/>
    <property type="molecule type" value="Genomic_DNA"/>
</dbReference>
<sequence>MIPGTFGRYRLTLDGLVYDRFLDKLIDPINRHYVLELPWHRLPIHVTKLIAVCFKGWHAPLEFVSRCEILFSDGDEDNIHPRNLIWKFPEEGLEVPTFPGYYFIPSFTCYAINDELKVISLFEGSAKLTSLATTGYRDLGLRRDDGTYVGTNLHRVAALTFIEYDNTINEKVVNHIDGDRDNTVPDNLEWVTQSENVLHGNAIKTGYIGSAKNTAIMRMLKNRGINTDGIVLEHDGIEIKDIVTGEIRKYDSQKKASEAIGVSVGTISLKVSGHAIYPVIMDRYIVRRVGSEWPTWDESIEYSQAKNKTTLVKNVETGEILKYKSAKQAYLDLGLSKKVVTSKLKKKDRRPINGFIFKYENDPDDF</sequence>
<protein>
    <recommendedName>
        <fullName evidence="5">HNH endonuclease</fullName>
    </recommendedName>
</protein>
<evidence type="ECO:0008006" key="5">
    <source>
        <dbReference type="Google" id="ProtNLM"/>
    </source>
</evidence>
<feature type="domain" description="Nuclease-associated modular DNA-binding 1" evidence="1">
    <location>
        <begin position="314"/>
        <end position="341"/>
    </location>
</feature>
<evidence type="ECO:0000313" key="4">
    <source>
        <dbReference type="Proteomes" id="UP000502535"/>
    </source>
</evidence>
<dbReference type="InterPro" id="IPR003647">
    <property type="entry name" value="Intron_nuc_1_rpt"/>
</dbReference>
<dbReference type="InterPro" id="IPR003615">
    <property type="entry name" value="HNH_nuc"/>
</dbReference>
<proteinExistence type="predicted"/>
<dbReference type="Gene3D" id="3.90.75.20">
    <property type="match status" value="1"/>
</dbReference>
<gene>
    <name evidence="3" type="ORF">fnug_69</name>
</gene>
<organism evidence="3 4">
    <name type="scientific">Pseudomonas phage fnug</name>
    <dbReference type="NCBI Taxonomy" id="2719836"/>
    <lineage>
        <taxon>Viruses</taxon>
        <taxon>Duplodnaviria</taxon>
        <taxon>Heunggongvirae</taxon>
        <taxon>Uroviricota</taxon>
        <taxon>Caudoviricetes</taxon>
        <taxon>Chimalliviridae</taxon>
        <taxon>Phikzvirus</taxon>
        <taxon>Phikzvirus phiKZ</taxon>
    </lineage>
</organism>
<accession>A0A6H2A8X3</accession>
<reference evidence="4" key="1">
    <citation type="submission" date="2020-03" db="EMBL/GenBank/DDBJ databases">
        <authorList>
            <person name="Olsen N.S."/>
            <person name="Forero-Junco L."/>
            <person name="Kot W."/>
            <person name="Hansen L.H."/>
        </authorList>
    </citation>
    <scope>NUCLEOTIDE SEQUENCE [LARGE SCALE GENOMIC DNA]</scope>
</reference>
<dbReference type="InterPro" id="IPR010896">
    <property type="entry name" value="NUMOD1"/>
</dbReference>
<dbReference type="SMART" id="SM00497">
    <property type="entry name" value="IENR1"/>
    <property type="match status" value="2"/>
</dbReference>
<evidence type="ECO:0000259" key="2">
    <source>
        <dbReference type="Pfam" id="PF13392"/>
    </source>
</evidence>
<evidence type="ECO:0000259" key="1">
    <source>
        <dbReference type="Pfam" id="PF07453"/>
    </source>
</evidence>
<dbReference type="Proteomes" id="UP000502535">
    <property type="component" value="Segment"/>
</dbReference>
<dbReference type="InterPro" id="IPR044925">
    <property type="entry name" value="His-Me_finger_sf"/>
</dbReference>
<name>A0A6H2A8X3_9CAUD</name>
<dbReference type="SUPFAM" id="SSF54060">
    <property type="entry name" value="His-Me finger endonucleases"/>
    <property type="match status" value="1"/>
</dbReference>
<evidence type="ECO:0000313" key="3">
    <source>
        <dbReference type="EMBL" id="QJB22712.1"/>
    </source>
</evidence>
<feature type="domain" description="HNH nuclease" evidence="2">
    <location>
        <begin position="170"/>
        <end position="197"/>
    </location>
</feature>
<dbReference type="Pfam" id="PF13392">
    <property type="entry name" value="HNH_3"/>
    <property type="match status" value="1"/>
</dbReference>
<dbReference type="Pfam" id="PF07453">
    <property type="entry name" value="NUMOD1"/>
    <property type="match status" value="2"/>
</dbReference>